<evidence type="ECO:0000313" key="3">
    <source>
        <dbReference type="Proteomes" id="UP000823910"/>
    </source>
</evidence>
<reference evidence="2" key="1">
    <citation type="journal article" date="2021" name="PeerJ">
        <title>Extensive microbial diversity within the chicken gut microbiome revealed by metagenomics and culture.</title>
        <authorList>
            <person name="Gilroy R."/>
            <person name="Ravi A."/>
            <person name="Getino M."/>
            <person name="Pursley I."/>
            <person name="Horton D.L."/>
            <person name="Alikhan N.F."/>
            <person name="Baker D."/>
            <person name="Gharbi K."/>
            <person name="Hall N."/>
            <person name="Watson M."/>
            <person name="Adriaenssens E.M."/>
            <person name="Foster-Nyarko E."/>
            <person name="Jarju S."/>
            <person name="Secka A."/>
            <person name="Antonio M."/>
            <person name="Oren A."/>
            <person name="Chaudhuri R.R."/>
            <person name="La Ragione R."/>
            <person name="Hildebrand F."/>
            <person name="Pallen M.J."/>
        </authorList>
    </citation>
    <scope>NUCLEOTIDE SEQUENCE</scope>
    <source>
        <strain evidence="2">CHK180-15479</strain>
    </source>
</reference>
<name>A0A9D2N0T6_9FIRM</name>
<keyword evidence="1" id="KW-0732">Signal</keyword>
<gene>
    <name evidence="2" type="ORF">H9704_07830</name>
</gene>
<dbReference type="InterPro" id="IPR006059">
    <property type="entry name" value="SBP"/>
</dbReference>
<dbReference type="PANTHER" id="PTHR43649:SF11">
    <property type="entry name" value="ABC TRANSPORTER SUBSTRATE-BINDING PROTEIN YESO-RELATED"/>
    <property type="match status" value="1"/>
</dbReference>
<dbReference type="Pfam" id="PF01547">
    <property type="entry name" value="SBP_bac_1"/>
    <property type="match status" value="1"/>
</dbReference>
<feature type="chain" id="PRO_5039203992" evidence="1">
    <location>
        <begin position="23"/>
        <end position="461"/>
    </location>
</feature>
<dbReference type="PANTHER" id="PTHR43649">
    <property type="entry name" value="ARABINOSE-BINDING PROTEIN-RELATED"/>
    <property type="match status" value="1"/>
</dbReference>
<dbReference type="Proteomes" id="UP000823910">
    <property type="component" value="Unassembled WGS sequence"/>
</dbReference>
<feature type="signal peptide" evidence="1">
    <location>
        <begin position="1"/>
        <end position="22"/>
    </location>
</feature>
<accession>A0A9D2N0T6</accession>
<comment type="caution">
    <text evidence="2">The sequence shown here is derived from an EMBL/GenBank/DDBJ whole genome shotgun (WGS) entry which is preliminary data.</text>
</comment>
<dbReference type="AlphaFoldDB" id="A0A9D2N0T6"/>
<dbReference type="Gene3D" id="3.40.190.10">
    <property type="entry name" value="Periplasmic binding protein-like II"/>
    <property type="match status" value="2"/>
</dbReference>
<dbReference type="InterPro" id="IPR050490">
    <property type="entry name" value="Bact_solute-bd_prot1"/>
</dbReference>
<evidence type="ECO:0000313" key="2">
    <source>
        <dbReference type="EMBL" id="HJC06049.1"/>
    </source>
</evidence>
<evidence type="ECO:0000256" key="1">
    <source>
        <dbReference type="SAM" id="SignalP"/>
    </source>
</evidence>
<dbReference type="EMBL" id="DWWT01000034">
    <property type="protein sequence ID" value="HJC06049.1"/>
    <property type="molecule type" value="Genomic_DNA"/>
</dbReference>
<sequence length="461" mass="50858">MKKNWKRVTAALLSGALALSLAGCMPTNQSAPASEGAAPAASQAGGTEATTAAAIEAGSLEVNTTDPISMRMNWWGGDNRHQATLNAIAAFEEAHPNIDVEAEYESFTGHEEKIALALRSGSAADVLQLNMDWVFNYSPDGSVFTDLNSLSNIIDLSGYSQEDLDYFTTNGVLQALPVSNTGRVFFWNKTVFDNVGVKIPTTLEELYAAGEAFANYEDGSYYPLIVKELDRMILMVYYLQCVYGKPWVENYELQYTKEEIVEGLEWLTELEERHVIPTLEVLAGDGSELIDTNQRWIDGHYAGIYMWDSNLLKHQQAAEGFEFVVGDFIEMGDYHGGMSKASMVFAIPRTSEHPAEAAALIQFLLGEKEGVEILADTRGIPANSKALEYLDLSDSLTAEANAKMVEWTQFRFDPVFERAALKNADGTYYLAMQMLSYGQEDADGVADYLMSDINKQLESAQ</sequence>
<dbReference type="SUPFAM" id="SSF53850">
    <property type="entry name" value="Periplasmic binding protein-like II"/>
    <property type="match status" value="1"/>
</dbReference>
<dbReference type="PROSITE" id="PS51257">
    <property type="entry name" value="PROKAR_LIPOPROTEIN"/>
    <property type="match status" value="1"/>
</dbReference>
<proteinExistence type="predicted"/>
<reference evidence="2" key="2">
    <citation type="submission" date="2021-04" db="EMBL/GenBank/DDBJ databases">
        <authorList>
            <person name="Gilroy R."/>
        </authorList>
    </citation>
    <scope>NUCLEOTIDE SEQUENCE</scope>
    <source>
        <strain evidence="2">CHK180-15479</strain>
    </source>
</reference>
<organism evidence="2 3">
    <name type="scientific">Candidatus Enterocloster excrementipullorum</name>
    <dbReference type="NCBI Taxonomy" id="2838559"/>
    <lineage>
        <taxon>Bacteria</taxon>
        <taxon>Bacillati</taxon>
        <taxon>Bacillota</taxon>
        <taxon>Clostridia</taxon>
        <taxon>Lachnospirales</taxon>
        <taxon>Lachnospiraceae</taxon>
        <taxon>Enterocloster</taxon>
    </lineage>
</organism>
<protein>
    <submittedName>
        <fullName evidence="2">ABC transporter substrate-binding protein</fullName>
    </submittedName>
</protein>